<keyword evidence="9 11" id="KW-0862">Zinc</keyword>
<evidence type="ECO:0000256" key="1">
    <source>
        <dbReference type="ARBA" id="ARBA00000757"/>
    </source>
</evidence>
<dbReference type="Pfam" id="PF20512">
    <property type="entry name" value="PMI_typeI_hel"/>
    <property type="match status" value="1"/>
</dbReference>
<comment type="caution">
    <text evidence="18">The sequence shown here is derived from an EMBL/GenBank/DDBJ whole genome shotgun (WGS) entry which is preliminary data.</text>
</comment>
<reference evidence="18" key="1">
    <citation type="journal article" date="2021" name="J Fungi (Basel)">
        <title>Genomic and Metabolomic Analyses of the Marine Fungus Emericellopsis cladophorae: Insights into Saltwater Adaptability Mechanisms and Its Biosynthetic Potential.</title>
        <authorList>
            <person name="Goncalves M.F.M."/>
            <person name="Hilario S."/>
            <person name="Van de Peer Y."/>
            <person name="Esteves A.C."/>
            <person name="Alves A."/>
        </authorList>
    </citation>
    <scope>NUCLEOTIDE SEQUENCE</scope>
    <source>
        <strain evidence="18">MUM 19.33</strain>
    </source>
</reference>
<dbReference type="GO" id="GO:0009298">
    <property type="term" value="P:GDP-mannose biosynthetic process"/>
    <property type="evidence" value="ECO:0007669"/>
    <property type="project" value="InterPro"/>
</dbReference>
<dbReference type="Pfam" id="PF01238">
    <property type="entry name" value="PMI_typeI_C"/>
    <property type="match status" value="1"/>
</dbReference>
<dbReference type="GeneID" id="75831111"/>
<comment type="catalytic activity">
    <reaction evidence="1 11">
        <text>D-mannose 6-phosphate = D-fructose 6-phosphate</text>
        <dbReference type="Rhea" id="RHEA:12356"/>
        <dbReference type="ChEBI" id="CHEBI:58735"/>
        <dbReference type="ChEBI" id="CHEBI:61527"/>
        <dbReference type="EC" id="5.3.1.8"/>
    </reaction>
</comment>
<dbReference type="InterPro" id="IPR011051">
    <property type="entry name" value="RmlC_Cupin_sf"/>
</dbReference>
<dbReference type="PANTHER" id="PTHR37842">
    <property type="match status" value="1"/>
</dbReference>
<dbReference type="Pfam" id="PF17829">
    <property type="entry name" value="GH115_C"/>
    <property type="match status" value="1"/>
</dbReference>
<dbReference type="EC" id="5.3.1.8" evidence="5 11"/>
<dbReference type="Pfam" id="PF15979">
    <property type="entry name" value="Glyco_hydro_115"/>
    <property type="match status" value="1"/>
</dbReference>
<evidence type="ECO:0000256" key="11">
    <source>
        <dbReference type="RuleBase" id="RU000611"/>
    </source>
</evidence>
<dbReference type="InterPro" id="IPR018050">
    <property type="entry name" value="Pmannose_isomerase-type1_CS"/>
</dbReference>
<dbReference type="Pfam" id="PF20511">
    <property type="entry name" value="PMI_typeI_cat"/>
    <property type="match status" value="1"/>
</dbReference>
<feature type="domain" description="Phosphomannose isomerase type I C-terminal" evidence="14">
    <location>
        <begin position="355"/>
        <end position="401"/>
    </location>
</feature>
<comment type="function">
    <text evidence="2">Involved in the synthesis of the GDP-mannose and dolichol-phosphate-mannose required for a number of critical mannosyl transfer reactions.</text>
</comment>
<evidence type="ECO:0000256" key="12">
    <source>
        <dbReference type="RuleBase" id="RU004189"/>
    </source>
</evidence>
<comment type="pathway">
    <text evidence="3 13">Nucleotide-sugar biosynthesis; GDP-alpha-D-mannose biosynthesis; alpha-D-mannose 1-phosphate from D-fructose 6-phosphate: step 1/2.</text>
</comment>
<evidence type="ECO:0000256" key="6">
    <source>
        <dbReference type="ARBA" id="ARBA00018236"/>
    </source>
</evidence>
<dbReference type="Proteomes" id="UP001055219">
    <property type="component" value="Unassembled WGS sequence"/>
</dbReference>
<dbReference type="PROSITE" id="PS00966">
    <property type="entry name" value="PMI_I_2"/>
    <property type="match status" value="1"/>
</dbReference>
<evidence type="ECO:0000313" key="18">
    <source>
        <dbReference type="EMBL" id="KAI6784079.1"/>
    </source>
</evidence>
<dbReference type="GO" id="GO:0005975">
    <property type="term" value="P:carbohydrate metabolic process"/>
    <property type="evidence" value="ECO:0007669"/>
    <property type="project" value="InterPro"/>
</dbReference>
<evidence type="ECO:0000256" key="4">
    <source>
        <dbReference type="ARBA" id="ARBA00010772"/>
    </source>
</evidence>
<evidence type="ECO:0000256" key="5">
    <source>
        <dbReference type="ARBA" id="ARBA00011956"/>
    </source>
</evidence>
<evidence type="ECO:0000256" key="10">
    <source>
        <dbReference type="ARBA" id="ARBA00023235"/>
    </source>
</evidence>
<dbReference type="Gene3D" id="3.20.20.520">
    <property type="entry name" value="Glycosyl hydrolase family 115"/>
    <property type="match status" value="1"/>
</dbReference>
<name>A0A9P9Y6Z6_9HYPO</name>
<dbReference type="Gene3D" id="1.20.58.2150">
    <property type="match status" value="1"/>
</dbReference>
<dbReference type="SUPFAM" id="SSF51182">
    <property type="entry name" value="RmlC-like cupins"/>
    <property type="match status" value="1"/>
</dbReference>
<evidence type="ECO:0000259" key="14">
    <source>
        <dbReference type="Pfam" id="PF01238"/>
    </source>
</evidence>
<evidence type="ECO:0000259" key="16">
    <source>
        <dbReference type="Pfam" id="PF20511"/>
    </source>
</evidence>
<evidence type="ECO:0000259" key="15">
    <source>
        <dbReference type="Pfam" id="PF17829"/>
    </source>
</evidence>
<evidence type="ECO:0000313" key="19">
    <source>
        <dbReference type="Proteomes" id="UP001055219"/>
    </source>
</evidence>
<feature type="domain" description="Phosphomannose isomerase type I helical insertion" evidence="17">
    <location>
        <begin position="169"/>
        <end position="265"/>
    </location>
</feature>
<dbReference type="OrthoDB" id="4849794at2759"/>
<keyword evidence="7" id="KW-0479">Metal-binding</keyword>
<dbReference type="InterPro" id="IPR031924">
    <property type="entry name" value="GH115"/>
</dbReference>
<dbReference type="CDD" id="cd07011">
    <property type="entry name" value="cupin_PMI_type_I_N"/>
    <property type="match status" value="1"/>
</dbReference>
<keyword evidence="19" id="KW-1185">Reference proteome</keyword>
<dbReference type="EMBL" id="JAGIXG020000005">
    <property type="protein sequence ID" value="KAI6784079.1"/>
    <property type="molecule type" value="Genomic_DNA"/>
</dbReference>
<dbReference type="Gene3D" id="3.30.379.10">
    <property type="entry name" value="Chitobiase/beta-hexosaminidase domain 2-like"/>
    <property type="match status" value="1"/>
</dbReference>
<protein>
    <recommendedName>
        <fullName evidence="6 11">Mannose-6-phosphate isomerase</fullName>
        <ecNumber evidence="5 11">5.3.1.8</ecNumber>
    </recommendedName>
</protein>
<dbReference type="InterPro" id="IPR016305">
    <property type="entry name" value="Mannose-6-P_Isomerase"/>
</dbReference>
<evidence type="ECO:0000256" key="3">
    <source>
        <dbReference type="ARBA" id="ARBA00004666"/>
    </source>
</evidence>
<dbReference type="PANTHER" id="PTHR37842:SF2">
    <property type="entry name" value="GYLCOSYL HYDROLASE 115 C-TERMINAL DOMAIN-CONTAINING PROTEIN"/>
    <property type="match status" value="1"/>
</dbReference>
<dbReference type="NCBIfam" id="TIGR00218">
    <property type="entry name" value="manA"/>
    <property type="match status" value="1"/>
</dbReference>
<dbReference type="InterPro" id="IPR001250">
    <property type="entry name" value="Man6P_Isoase-1"/>
</dbReference>
<dbReference type="PRINTS" id="PR00714">
    <property type="entry name" value="MAN6PISMRASE"/>
</dbReference>
<dbReference type="Gene3D" id="1.10.441.10">
    <property type="entry name" value="Phosphomannose Isomerase, domain 2"/>
    <property type="match status" value="1"/>
</dbReference>
<evidence type="ECO:0000256" key="13">
    <source>
        <dbReference type="RuleBase" id="RU004248"/>
    </source>
</evidence>
<feature type="domain" description="Gylcosyl hydrolase 115 C-terminal" evidence="15">
    <location>
        <begin position="1259"/>
        <end position="1422"/>
    </location>
</feature>
<comment type="similarity">
    <text evidence="4 12">Belongs to the mannose-6-phosphate isomerase type 1 family.</text>
</comment>
<comment type="cofactor">
    <cofactor evidence="11">
        <name>Zn(2+)</name>
        <dbReference type="ChEBI" id="CHEBI:29105"/>
    </cofactor>
    <text evidence="11">Binds 1 zinc ion per subunit.</text>
</comment>
<dbReference type="InterPro" id="IPR046456">
    <property type="entry name" value="PMI_typeI_C"/>
</dbReference>
<keyword evidence="8" id="KW-0378">Hydrolase</keyword>
<evidence type="ECO:0000256" key="7">
    <source>
        <dbReference type="ARBA" id="ARBA00022723"/>
    </source>
</evidence>
<dbReference type="InterPro" id="IPR042301">
    <property type="entry name" value="GH115_sf"/>
</dbReference>
<dbReference type="GO" id="GO:0004476">
    <property type="term" value="F:mannose-6-phosphate isomerase activity"/>
    <property type="evidence" value="ECO:0007669"/>
    <property type="project" value="UniProtKB-EC"/>
</dbReference>
<dbReference type="GO" id="GO:0008270">
    <property type="term" value="F:zinc ion binding"/>
    <property type="evidence" value="ECO:0007669"/>
    <property type="project" value="InterPro"/>
</dbReference>
<dbReference type="Gene3D" id="2.60.120.10">
    <property type="entry name" value="Jelly Rolls"/>
    <property type="match status" value="2"/>
</dbReference>
<sequence>MVLPVPLLRLQCGVNSYEWGKVGNDSAAARFAAATPSDDLKIESEKPYAELWMGSHPKNPSKHVDTGRTLNELFEHNKALLSTHITEKYGDRLPFLFKVLSINKALSIQAHPNKKLAEQLHAQDSKNYPDDNHKPEMTIAITPFEGLCGFRPLPEIAHFLESIAPLKRMVGDEAATEFIKVARDDGANKDTQKKALQKAFAGLMTSSADDVAKEMPNLTELATNEGKDFAKGGLPSASGEVLSDLVMRLHKSFENDIGIFVLFFLNYVTLQPGEAMFLVADDIHAYLSGDIIECMAASDNVVRAGLTPKFKDTDTLIDMLTYNFAPIEEQKMKATDYPYATLNRAAYSASSQIQLYDPPIEEFAVVRTSLCGGEGSRATFEPLSGPSIIICTNDKGKISVGPKSEPMEEGFVYFVGATAEVVLEAQGGKEDEFVTFKAFCEIGEDKQKLPFILPARSKDVPTAPKKTKDKMFEESIVSLDQEHGALDLGGLPILLHPDEFEGVRLAASNFASDLEKVTGRASSVIQDQNKIPQGDAVIVVGSVQKCRYFDDMSEHAREITRLEGKWETFRCHVQDSPWPSVKKVYVVAGSDKRGAIFGVYTLTEQMGVSPWYWWADVPIKTVRHIYALPGPLIQGEPSVKYRGIFINDETPCLTDWVHEKIGPKYTSEFYVRVFELLLRMKANFLWPAMWSGFPWPGSSFFEDDPRNQELADTYGIVMSTSHHEPMQRGMTEWRTANKGVWSWEENEDAVKEYFEVGAQRARPYESIVTMGMRGNGDKRIIAKDPQRTLQEVLDTQRDIFKSVYGRGDGVPQVFALYKETQLQYERGLQVPEDITLMFTDDNFGNVRRFPTAEESKRKGGIGLYYHLEYVGRPRSYKWINSSPLGKVQQQLTAAYRNGIQQAWVFNVGDIKPMEMPSSFALALAWDINSVQRKNVESFFSTYTMREFGKYHADAITKLLYRHDRLIALRRHEHIEPDVFSIVNYREAESILEKWLALEKDVQSLFEQVPDHQKAAFFQLVLHPIKASRIFTALRTAQAQNQLYGLQRRNTTNVLAKRALELLDEDFDLQEQFHNNPWTGDKWNHIMSQPHYGYSTETWHAPSRDMITGMSYVQKRQNTNRVFGQIGVFVEGHGGVRPGLTNEESDYTHPSKGDLIPGLTFPLMSPYGPAERFFEIFSRGAVSVEWEVAADQPWITLSATSGTSTPDDESDARITVAVEWEKVPEDFTGTVVIHVQSPSGYYENVHLPIDNRRAPPGTTGFVEADGVVVIEPAAHEPPTGYELYPLLGRTGSGAVTISPGTSGKVEFMQFPIYAFSAPTKVTITLLFTMCLEVRPDDPLRFDIGLDDEVQEAVQLLTCPERGELPDGWPVAVQDLVWTREVSFSLPSGKDGQHVVLYRPYYAELLLEKIMVDFGGLRHSYLGPCQSVFLKGA</sequence>
<organism evidence="18 19">
    <name type="scientific">Emericellopsis cladophorae</name>
    <dbReference type="NCBI Taxonomy" id="2686198"/>
    <lineage>
        <taxon>Eukaryota</taxon>
        <taxon>Fungi</taxon>
        <taxon>Dikarya</taxon>
        <taxon>Ascomycota</taxon>
        <taxon>Pezizomycotina</taxon>
        <taxon>Sordariomycetes</taxon>
        <taxon>Hypocreomycetidae</taxon>
        <taxon>Hypocreales</taxon>
        <taxon>Bionectriaceae</taxon>
        <taxon>Emericellopsis</taxon>
    </lineage>
</organism>
<dbReference type="InterPro" id="IPR041437">
    <property type="entry name" value="GH115_C"/>
</dbReference>
<gene>
    <name evidence="18" type="ORF">J7T54_004625</name>
</gene>
<reference evidence="18" key="2">
    <citation type="submission" date="2022-07" db="EMBL/GenBank/DDBJ databases">
        <authorList>
            <person name="Goncalves M.F.M."/>
            <person name="Hilario S."/>
            <person name="Van De Peer Y."/>
            <person name="Esteves A.C."/>
            <person name="Alves A."/>
        </authorList>
    </citation>
    <scope>NUCLEOTIDE SEQUENCE</scope>
    <source>
        <strain evidence="18">MUM 19.33</strain>
    </source>
</reference>
<dbReference type="Gene3D" id="2.60.120.1620">
    <property type="match status" value="1"/>
</dbReference>
<dbReference type="RefSeq" id="XP_051364935.1">
    <property type="nucleotide sequence ID" value="XM_051503299.1"/>
</dbReference>
<dbReference type="InterPro" id="IPR046457">
    <property type="entry name" value="PMI_typeI_cat"/>
</dbReference>
<feature type="domain" description="Phosphomannose isomerase type I catalytic" evidence="16">
    <location>
        <begin position="7"/>
        <end position="153"/>
    </location>
</feature>
<accession>A0A9P9Y6Z6</accession>
<dbReference type="InterPro" id="IPR029018">
    <property type="entry name" value="Hex-like_dom2"/>
</dbReference>
<evidence type="ECO:0000256" key="9">
    <source>
        <dbReference type="ARBA" id="ARBA00022833"/>
    </source>
</evidence>
<dbReference type="InterPro" id="IPR014710">
    <property type="entry name" value="RmlC-like_jellyroll"/>
</dbReference>
<dbReference type="InterPro" id="IPR046458">
    <property type="entry name" value="PMI_typeI_hel"/>
</dbReference>
<dbReference type="PROSITE" id="PS00965">
    <property type="entry name" value="PMI_I_1"/>
    <property type="match status" value="1"/>
</dbReference>
<evidence type="ECO:0000256" key="2">
    <source>
        <dbReference type="ARBA" id="ARBA00002564"/>
    </source>
</evidence>
<proteinExistence type="inferred from homology"/>
<keyword evidence="10 11" id="KW-0413">Isomerase</keyword>
<evidence type="ECO:0000256" key="8">
    <source>
        <dbReference type="ARBA" id="ARBA00022801"/>
    </source>
</evidence>
<dbReference type="GO" id="GO:0016787">
    <property type="term" value="F:hydrolase activity"/>
    <property type="evidence" value="ECO:0007669"/>
    <property type="project" value="UniProtKB-KW"/>
</dbReference>
<evidence type="ECO:0000259" key="17">
    <source>
        <dbReference type="Pfam" id="PF20512"/>
    </source>
</evidence>